<protein>
    <submittedName>
        <fullName evidence="1">Uncharacterized protein</fullName>
    </submittedName>
</protein>
<dbReference type="HOGENOM" id="CLU_2892158_0_0_1"/>
<evidence type="ECO:0000313" key="1">
    <source>
        <dbReference type="EMBL" id="KIK19437.1"/>
    </source>
</evidence>
<keyword evidence="2" id="KW-1185">Reference proteome</keyword>
<organism evidence="1 2">
    <name type="scientific">Pisolithus microcarpus 441</name>
    <dbReference type="NCBI Taxonomy" id="765257"/>
    <lineage>
        <taxon>Eukaryota</taxon>
        <taxon>Fungi</taxon>
        <taxon>Dikarya</taxon>
        <taxon>Basidiomycota</taxon>
        <taxon>Agaricomycotina</taxon>
        <taxon>Agaricomycetes</taxon>
        <taxon>Agaricomycetidae</taxon>
        <taxon>Boletales</taxon>
        <taxon>Sclerodermatineae</taxon>
        <taxon>Pisolithaceae</taxon>
        <taxon>Pisolithus</taxon>
    </lineage>
</organism>
<dbReference type="AlphaFoldDB" id="A0A0C9ZAE9"/>
<dbReference type="EMBL" id="KN833783">
    <property type="protein sequence ID" value="KIK19437.1"/>
    <property type="molecule type" value="Genomic_DNA"/>
</dbReference>
<evidence type="ECO:0000313" key="2">
    <source>
        <dbReference type="Proteomes" id="UP000054018"/>
    </source>
</evidence>
<accession>A0A0C9ZAE9</accession>
<sequence length="63" mass="6993">MQKLVNALMESNAPNTTPETARLLRIQTDTRTCGGDDSLLQLRMWKSMAEGAAIDEQRSSRAL</sequence>
<reference evidence="2" key="2">
    <citation type="submission" date="2015-01" db="EMBL/GenBank/DDBJ databases">
        <title>Evolutionary Origins and Diversification of the Mycorrhizal Mutualists.</title>
        <authorList>
            <consortium name="DOE Joint Genome Institute"/>
            <consortium name="Mycorrhizal Genomics Consortium"/>
            <person name="Kohler A."/>
            <person name="Kuo A."/>
            <person name="Nagy L.G."/>
            <person name="Floudas D."/>
            <person name="Copeland A."/>
            <person name="Barry K.W."/>
            <person name="Cichocki N."/>
            <person name="Veneault-Fourrey C."/>
            <person name="LaButti K."/>
            <person name="Lindquist E.A."/>
            <person name="Lipzen A."/>
            <person name="Lundell T."/>
            <person name="Morin E."/>
            <person name="Murat C."/>
            <person name="Riley R."/>
            <person name="Ohm R."/>
            <person name="Sun H."/>
            <person name="Tunlid A."/>
            <person name="Henrissat B."/>
            <person name="Grigoriev I.V."/>
            <person name="Hibbett D.S."/>
            <person name="Martin F."/>
        </authorList>
    </citation>
    <scope>NUCLEOTIDE SEQUENCE [LARGE SCALE GENOMIC DNA]</scope>
    <source>
        <strain evidence="2">441</strain>
    </source>
</reference>
<reference evidence="1 2" key="1">
    <citation type="submission" date="2014-04" db="EMBL/GenBank/DDBJ databases">
        <authorList>
            <consortium name="DOE Joint Genome Institute"/>
            <person name="Kuo A."/>
            <person name="Kohler A."/>
            <person name="Costa M.D."/>
            <person name="Nagy L.G."/>
            <person name="Floudas D."/>
            <person name="Copeland A."/>
            <person name="Barry K.W."/>
            <person name="Cichocki N."/>
            <person name="Veneault-Fourrey C."/>
            <person name="LaButti K."/>
            <person name="Lindquist E.A."/>
            <person name="Lipzen A."/>
            <person name="Lundell T."/>
            <person name="Morin E."/>
            <person name="Murat C."/>
            <person name="Sun H."/>
            <person name="Tunlid A."/>
            <person name="Henrissat B."/>
            <person name="Grigoriev I.V."/>
            <person name="Hibbett D.S."/>
            <person name="Martin F."/>
            <person name="Nordberg H.P."/>
            <person name="Cantor M.N."/>
            <person name="Hua S.X."/>
        </authorList>
    </citation>
    <scope>NUCLEOTIDE SEQUENCE [LARGE SCALE GENOMIC DNA]</scope>
    <source>
        <strain evidence="1 2">441</strain>
    </source>
</reference>
<name>A0A0C9ZAE9_9AGAM</name>
<proteinExistence type="predicted"/>
<gene>
    <name evidence="1" type="ORF">PISMIDRAFT_683076</name>
</gene>
<feature type="non-terminal residue" evidence="1">
    <location>
        <position position="63"/>
    </location>
</feature>
<dbReference type="Proteomes" id="UP000054018">
    <property type="component" value="Unassembled WGS sequence"/>
</dbReference>
<dbReference type="OrthoDB" id="3235609at2759"/>